<accession>A0A563U7D3</accession>
<sequence>MKYKYIILITCVFTALTGCKKYIDVNKDPNRPVDVKESLMLAPVEAAISQNIVAGGNLPIVMQEYMQVIALNQVPPNLDTYLMYHQDMDGDWYNYYVQVMNNLVLLNKKAEANGSNNYAGISKILLAYSLGSATDAWGDVPFSNAFKGIDGLNVTYDSQESIYNQIQTLLDNAIADIGKGSTVVPAGDDYYFNGDMTKWKKVAYTLKARYYMHLTKAPGRTAAAQAQLALAALANGMASNDDDMKMPFSGAAGAENPWQQNFLPASTLVLASTVVDGFKTRNDPRLTKMVAPAIETGLYNGRVIGTDGIGSLQSYSLGGAFYASTSSNNYILNYSEALFLKAEATLIVSGVTAAQPVYLAAVQSHMSKLGIATTDVANYLASRGTLTTANALRLIIEEKNVANFLSMENYTDWRRTGYPALTKVKNGLSDIPRRVLYPQSEITVNPQPQQSAKLTDRVWWDAQ</sequence>
<dbReference type="RefSeq" id="WP_146270696.1">
    <property type="nucleotide sequence ID" value="NZ_VOEI01000002.1"/>
</dbReference>
<keyword evidence="2" id="KW-1185">Reference proteome</keyword>
<organism evidence="1 2">
    <name type="scientific">Mucilaginibacter achroorhodeus</name>
    <dbReference type="NCBI Taxonomy" id="2599294"/>
    <lineage>
        <taxon>Bacteria</taxon>
        <taxon>Pseudomonadati</taxon>
        <taxon>Bacteroidota</taxon>
        <taxon>Sphingobacteriia</taxon>
        <taxon>Sphingobacteriales</taxon>
        <taxon>Sphingobacteriaceae</taxon>
        <taxon>Mucilaginibacter</taxon>
    </lineage>
</organism>
<evidence type="ECO:0000313" key="1">
    <source>
        <dbReference type="EMBL" id="TWR27256.1"/>
    </source>
</evidence>
<evidence type="ECO:0000313" key="2">
    <source>
        <dbReference type="Proteomes" id="UP000318010"/>
    </source>
</evidence>
<dbReference type="OrthoDB" id="9766256at2"/>
<dbReference type="Proteomes" id="UP000318010">
    <property type="component" value="Unassembled WGS sequence"/>
</dbReference>
<dbReference type="InterPro" id="IPR041662">
    <property type="entry name" value="SusD-like_2"/>
</dbReference>
<dbReference type="Gene3D" id="1.25.40.390">
    <property type="match status" value="1"/>
</dbReference>
<keyword evidence="1" id="KW-0449">Lipoprotein</keyword>
<protein>
    <submittedName>
        <fullName evidence="1">SusD/RagB family nutrient-binding outer membrane lipoprotein</fullName>
    </submittedName>
</protein>
<dbReference type="EMBL" id="VOEI01000002">
    <property type="protein sequence ID" value="TWR27256.1"/>
    <property type="molecule type" value="Genomic_DNA"/>
</dbReference>
<comment type="caution">
    <text evidence="1">The sequence shown here is derived from an EMBL/GenBank/DDBJ whole genome shotgun (WGS) entry which is preliminary data.</text>
</comment>
<dbReference type="InterPro" id="IPR011990">
    <property type="entry name" value="TPR-like_helical_dom_sf"/>
</dbReference>
<name>A0A563U7D3_9SPHI</name>
<reference evidence="1 2" key="1">
    <citation type="submission" date="2019-07" db="EMBL/GenBank/DDBJ databases">
        <authorList>
            <person name="Kim J."/>
        </authorList>
    </citation>
    <scope>NUCLEOTIDE SEQUENCE [LARGE SCALE GENOMIC DNA]</scope>
    <source>
        <strain evidence="1 2">MJ1a</strain>
    </source>
</reference>
<gene>
    <name evidence="1" type="ORF">FPZ42_09530</name>
</gene>
<proteinExistence type="predicted"/>
<dbReference type="SUPFAM" id="SSF48452">
    <property type="entry name" value="TPR-like"/>
    <property type="match status" value="1"/>
</dbReference>
<dbReference type="Pfam" id="PF12771">
    <property type="entry name" value="SusD-like_2"/>
    <property type="match status" value="1"/>
</dbReference>
<dbReference type="PROSITE" id="PS51257">
    <property type="entry name" value="PROKAR_LIPOPROTEIN"/>
    <property type="match status" value="1"/>
</dbReference>
<dbReference type="AlphaFoldDB" id="A0A563U7D3"/>